<dbReference type="EMBL" id="LQIR01000008">
    <property type="protein sequence ID" value="KUI19133.1"/>
    <property type="molecule type" value="Genomic_DNA"/>
</dbReference>
<dbReference type="InterPro" id="IPR014729">
    <property type="entry name" value="Rossmann-like_a/b/a_fold"/>
</dbReference>
<dbReference type="Pfam" id="PF02698">
    <property type="entry name" value="DUF218"/>
    <property type="match status" value="1"/>
</dbReference>
<feature type="domain" description="DUF218" evidence="1">
    <location>
        <begin position="32"/>
        <end position="176"/>
    </location>
</feature>
<dbReference type="InterPro" id="IPR003848">
    <property type="entry name" value="DUF218"/>
</dbReference>
<proteinExistence type="predicted"/>
<reference evidence="2 3" key="1">
    <citation type="submission" date="2016-01" db="EMBL/GenBank/DDBJ databases">
        <authorList>
            <consortium name="TB Trials Study Group"/>
            <person name="Sutton G."/>
            <person name="Brinkac L."/>
            <person name="Sanka R."/>
            <person name="Adams M."/>
            <person name="Lau E.L."/>
            <person name="Macaden R."/>
            <person name="Grewal H.M.S."/>
        </authorList>
    </citation>
    <scope>NUCLEOTIDE SEQUENCE [LARGE SCALE GENOMIC DNA]</scope>
    <source>
        <strain evidence="2 3">IS-1744</strain>
    </source>
</reference>
<evidence type="ECO:0000313" key="3">
    <source>
        <dbReference type="Proteomes" id="UP000053707"/>
    </source>
</evidence>
<dbReference type="InterPro" id="IPR051599">
    <property type="entry name" value="Cell_Envelope_Assoc"/>
</dbReference>
<accession>A0A101AA87</accession>
<dbReference type="AlphaFoldDB" id="A0A101AA87"/>
<sequence length="187" mass="20405">MAIAPALLLAGVLSLAIDISAFSGRSDAAPADAAIVLGAAVDDDKPSPVLEERLRHAAALYTSGQVEWVVLTGGVGQGDTLSESQAGRDWLIKAGVPADRLLIENRSRTTRQNFVYAQPLLAEHEINRVLIVSDPLHMRRATRIATDMGLDAHPSPTPSSRYKTLHTRIPMLLREVYHSVQYFMTRQ</sequence>
<evidence type="ECO:0000313" key="2">
    <source>
        <dbReference type="EMBL" id="KUI19133.1"/>
    </source>
</evidence>
<name>A0A101AA87_9MYCO</name>
<dbReference type="GO" id="GO:0005886">
    <property type="term" value="C:plasma membrane"/>
    <property type="evidence" value="ECO:0007669"/>
    <property type="project" value="TreeGrafter"/>
</dbReference>
<dbReference type="Proteomes" id="UP000053707">
    <property type="component" value="Unassembled WGS sequence"/>
</dbReference>
<keyword evidence="3" id="KW-1185">Reference proteome</keyword>
<protein>
    <recommendedName>
        <fullName evidence="1">DUF218 domain-containing protein</fullName>
    </recommendedName>
</protein>
<dbReference type="PANTHER" id="PTHR30336:SF20">
    <property type="entry name" value="DUF218 DOMAIN-CONTAINING PROTEIN"/>
    <property type="match status" value="1"/>
</dbReference>
<organism evidence="2 3">
    <name type="scientific">Mycobacterium lehmannii</name>
    <dbReference type="NCBI Taxonomy" id="2048550"/>
    <lineage>
        <taxon>Bacteria</taxon>
        <taxon>Bacillati</taxon>
        <taxon>Actinomycetota</taxon>
        <taxon>Actinomycetes</taxon>
        <taxon>Mycobacteriales</taxon>
        <taxon>Mycobacteriaceae</taxon>
        <taxon>Mycobacterium</taxon>
    </lineage>
</organism>
<dbReference type="CDD" id="cd06259">
    <property type="entry name" value="YdcF-like"/>
    <property type="match status" value="1"/>
</dbReference>
<comment type="caution">
    <text evidence="2">The sequence shown here is derived from an EMBL/GenBank/DDBJ whole genome shotgun (WGS) entry which is preliminary data.</text>
</comment>
<gene>
    <name evidence="2" type="ORF">AU192_04370</name>
</gene>
<dbReference type="PANTHER" id="PTHR30336">
    <property type="entry name" value="INNER MEMBRANE PROTEIN, PROBABLE PERMEASE"/>
    <property type="match status" value="1"/>
</dbReference>
<dbReference type="Gene3D" id="3.40.50.620">
    <property type="entry name" value="HUPs"/>
    <property type="match status" value="1"/>
</dbReference>
<evidence type="ECO:0000259" key="1">
    <source>
        <dbReference type="Pfam" id="PF02698"/>
    </source>
</evidence>